<dbReference type="SMART" id="SM00862">
    <property type="entry name" value="Trans_reg_C"/>
    <property type="match status" value="1"/>
</dbReference>
<dbReference type="PROSITE" id="PS51755">
    <property type="entry name" value="OMPR_PHOB"/>
    <property type="match status" value="1"/>
</dbReference>
<keyword evidence="6" id="KW-1185">Reference proteome</keyword>
<sequence>MYQFAKCSIDPEKHRFLRDNKLVHIEPQVFELLLVLAAKQGRLVTKDELVEIVWHGLSVSDATISARINAARNAVGDTGRDQAIIKTVHGLGFQLIAEVTTADEQTVQAPPIDPVDTQVIRFAQSSHNAKIAFAQSGNGPPLVRVGHWLSHLELDWESTVWRPLLEALGHKHSLYRYDQRGTGLSSRELDDVDLDAFVDDLKAVADANKLDNFPIFAASQAVPVAIRFAELYPDRVKGLVLYGGFALGRALRAKSPDDIDEDIILGLIKAGWGKANSPFVNAFSALFVPDATSEQMESFVKMQTETVSPQNAARLRQIIDRFNVTDILPSISAPTLVIHANCDAVQPSSQGRVLASEIPNAKYVSLDSRNHIPLPQEDSWKRMINETEAFLEAITSGDF</sequence>
<dbReference type="SUPFAM" id="SSF46894">
    <property type="entry name" value="C-terminal effector domain of the bipartite response regulators"/>
    <property type="match status" value="1"/>
</dbReference>
<evidence type="ECO:0000256" key="1">
    <source>
        <dbReference type="ARBA" id="ARBA00022801"/>
    </source>
</evidence>
<dbReference type="Pfam" id="PF00561">
    <property type="entry name" value="Abhydrolase_1"/>
    <property type="match status" value="1"/>
</dbReference>
<dbReference type="InterPro" id="IPR050266">
    <property type="entry name" value="AB_hydrolase_sf"/>
</dbReference>
<dbReference type="InterPro" id="IPR016032">
    <property type="entry name" value="Sig_transdc_resp-reg_C-effctor"/>
</dbReference>
<reference evidence="6" key="1">
    <citation type="journal article" date="2019" name="Int. J. Syst. Evol. Microbiol.">
        <title>The Global Catalogue of Microorganisms (GCM) 10K type strain sequencing project: providing services to taxonomists for standard genome sequencing and annotation.</title>
        <authorList>
            <consortium name="The Broad Institute Genomics Platform"/>
            <consortium name="The Broad Institute Genome Sequencing Center for Infectious Disease"/>
            <person name="Wu L."/>
            <person name="Ma J."/>
        </authorList>
    </citation>
    <scope>NUCLEOTIDE SEQUENCE [LARGE SCALE GENOMIC DNA]</scope>
    <source>
        <strain evidence="6">KCTC 32465</strain>
    </source>
</reference>
<evidence type="ECO:0000256" key="2">
    <source>
        <dbReference type="ARBA" id="ARBA00023125"/>
    </source>
</evidence>
<dbReference type="Pfam" id="PF00486">
    <property type="entry name" value="Trans_reg_C"/>
    <property type="match status" value="1"/>
</dbReference>
<organism evidence="5 6">
    <name type="scientific">Paramylibacter ulvae</name>
    <dbReference type="NCBI Taxonomy" id="1651968"/>
    <lineage>
        <taxon>Bacteria</taxon>
        <taxon>Pseudomonadati</taxon>
        <taxon>Pseudomonadota</taxon>
        <taxon>Alphaproteobacteria</taxon>
        <taxon>Rhodobacterales</taxon>
        <taxon>Paracoccaceae</taxon>
        <taxon>Paramylibacter</taxon>
    </lineage>
</organism>
<dbReference type="PANTHER" id="PTHR43798">
    <property type="entry name" value="MONOACYLGLYCEROL LIPASE"/>
    <property type="match status" value="1"/>
</dbReference>
<proteinExistence type="predicted"/>
<dbReference type="Proteomes" id="UP000634455">
    <property type="component" value="Unassembled WGS sequence"/>
</dbReference>
<keyword evidence="2 3" id="KW-0238">DNA-binding</keyword>
<dbReference type="InterPro" id="IPR001867">
    <property type="entry name" value="OmpR/PhoB-type_DNA-bd"/>
</dbReference>
<dbReference type="InterPro" id="IPR000073">
    <property type="entry name" value="AB_hydrolase_1"/>
</dbReference>
<accession>A0ABQ3DE05</accession>
<dbReference type="EMBL" id="BMZF01000018">
    <property type="protein sequence ID" value="GHA63131.1"/>
    <property type="molecule type" value="Genomic_DNA"/>
</dbReference>
<gene>
    <name evidence="5" type="ORF">GCM10008927_30550</name>
</gene>
<feature type="DNA-binding region" description="OmpR/PhoB-type" evidence="3">
    <location>
        <begin position="1"/>
        <end position="97"/>
    </location>
</feature>
<evidence type="ECO:0000313" key="6">
    <source>
        <dbReference type="Proteomes" id="UP000634455"/>
    </source>
</evidence>
<dbReference type="PANTHER" id="PTHR43798:SF31">
    <property type="entry name" value="AB HYDROLASE SUPERFAMILY PROTEIN YCLE"/>
    <property type="match status" value="1"/>
</dbReference>
<comment type="caution">
    <text evidence="5">The sequence shown here is derived from an EMBL/GenBank/DDBJ whole genome shotgun (WGS) entry which is preliminary data.</text>
</comment>
<dbReference type="CDD" id="cd00383">
    <property type="entry name" value="trans_reg_C"/>
    <property type="match status" value="1"/>
</dbReference>
<dbReference type="Gene3D" id="1.10.10.10">
    <property type="entry name" value="Winged helix-like DNA-binding domain superfamily/Winged helix DNA-binding domain"/>
    <property type="match status" value="1"/>
</dbReference>
<feature type="domain" description="OmpR/PhoB-type" evidence="4">
    <location>
        <begin position="1"/>
        <end position="97"/>
    </location>
</feature>
<dbReference type="InterPro" id="IPR029058">
    <property type="entry name" value="AB_hydrolase_fold"/>
</dbReference>
<dbReference type="SUPFAM" id="SSF53474">
    <property type="entry name" value="alpha/beta-Hydrolases"/>
    <property type="match status" value="1"/>
</dbReference>
<evidence type="ECO:0000259" key="4">
    <source>
        <dbReference type="PROSITE" id="PS51755"/>
    </source>
</evidence>
<dbReference type="InterPro" id="IPR036388">
    <property type="entry name" value="WH-like_DNA-bd_sf"/>
</dbReference>
<protein>
    <submittedName>
        <fullName evidence="5">Transcriptional regulator</fullName>
    </submittedName>
</protein>
<evidence type="ECO:0000256" key="3">
    <source>
        <dbReference type="PROSITE-ProRule" id="PRU01091"/>
    </source>
</evidence>
<evidence type="ECO:0000313" key="5">
    <source>
        <dbReference type="EMBL" id="GHA63131.1"/>
    </source>
</evidence>
<name>A0ABQ3DE05_9RHOB</name>
<dbReference type="Gene3D" id="3.40.50.1820">
    <property type="entry name" value="alpha/beta hydrolase"/>
    <property type="match status" value="1"/>
</dbReference>
<keyword evidence="1" id="KW-0378">Hydrolase</keyword>